<sequence length="489" mass="54478">MALLERWSSSALETLARAQDTAAQMFAPSVRLGVTGLSRSGKTVFITSLVHNLMAGNALPFFEPLAQKRILRTYLEPQPDDAVPRFDYEGNLAKLTAAEPEWPEGTRQISELRLTFEYAPGAMMRRALGATRLMHLDIVDYPGEWLLDLPLLDLTFEEWSRQSIAMAREPSREPAAKEWLAFLAETPARQKKNEQTAKQGAEIFTQYLRKCRDDALSFSSLTPGRFLMPGDLAGSPAFTFFPLEAPEGAAPPDNSLWAMMARRFNSYKRHVIQPFYRDHFARLDRQIVLADVLTVVNAGADAVADLERAMSDILGCFRHGQNPWHAMFSGRRIDRIVFAATKADHLHHTNHDRLEAILGLIAKKSIARANFTGAEVKAFALASVRATGEAEARQGNDRLPCIVGVPLKGERLGSRAFDGKEQLAIFPGDLPEDPALALSPEWLKMGHSAAHFVRFRPQRQRALGFGESPVLSHIRLDRALNFLIGDKLS</sequence>
<dbReference type="Pfam" id="PF04317">
    <property type="entry name" value="DUF463"/>
    <property type="match status" value="1"/>
</dbReference>
<dbReference type="InterPro" id="IPR007413">
    <property type="entry name" value="YcjX-like"/>
</dbReference>
<reference evidence="1 2" key="1">
    <citation type="submission" date="2020-12" db="EMBL/GenBank/DDBJ databases">
        <title>Revised draft genomes of Rhodomicrobium vannielii ATCC 17100 and Rhodomicrobium udaipurense JA643.</title>
        <authorList>
            <person name="Conners E.M."/>
            <person name="Davenport E.J."/>
            <person name="Bose A."/>
        </authorList>
    </citation>
    <scope>NUCLEOTIDE SEQUENCE [LARGE SCALE GENOMIC DNA]</scope>
    <source>
        <strain evidence="1 2">JA643</strain>
    </source>
</reference>
<evidence type="ECO:0000313" key="1">
    <source>
        <dbReference type="EMBL" id="MBJ7544727.1"/>
    </source>
</evidence>
<dbReference type="PIRSF" id="PIRSF019381">
    <property type="entry name" value="YcjX"/>
    <property type="match status" value="1"/>
</dbReference>
<name>A0A8I1GCV1_9HYPH</name>
<comment type="caution">
    <text evidence="1">The sequence shown here is derived from an EMBL/GenBank/DDBJ whole genome shotgun (WGS) entry which is preliminary data.</text>
</comment>
<organism evidence="1 2">
    <name type="scientific">Rhodomicrobium udaipurense</name>
    <dbReference type="NCBI Taxonomy" id="1202716"/>
    <lineage>
        <taxon>Bacteria</taxon>
        <taxon>Pseudomonadati</taxon>
        <taxon>Pseudomonadota</taxon>
        <taxon>Alphaproteobacteria</taxon>
        <taxon>Hyphomicrobiales</taxon>
        <taxon>Hyphomicrobiaceae</taxon>
        <taxon>Rhodomicrobium</taxon>
    </lineage>
</organism>
<gene>
    <name evidence="1" type="ORF">JDN41_14325</name>
</gene>
<protein>
    <submittedName>
        <fullName evidence="1">YcjX family protein</fullName>
    </submittedName>
</protein>
<dbReference type="EMBL" id="JAEMUK010000080">
    <property type="protein sequence ID" value="MBJ7544727.1"/>
    <property type="molecule type" value="Genomic_DNA"/>
</dbReference>
<dbReference type="RefSeq" id="WP_199502510.1">
    <property type="nucleotide sequence ID" value="NZ_JAEMUK010000080.1"/>
</dbReference>
<evidence type="ECO:0000313" key="2">
    <source>
        <dbReference type="Proteomes" id="UP000623250"/>
    </source>
</evidence>
<dbReference type="Proteomes" id="UP000623250">
    <property type="component" value="Unassembled WGS sequence"/>
</dbReference>
<dbReference type="PANTHER" id="PTHR38605:SF1">
    <property type="entry name" value="ATPASE"/>
    <property type="match status" value="1"/>
</dbReference>
<dbReference type="PANTHER" id="PTHR38605">
    <property type="entry name" value="ATPASE-RELATED"/>
    <property type="match status" value="1"/>
</dbReference>
<proteinExistence type="predicted"/>
<keyword evidence="2" id="KW-1185">Reference proteome</keyword>
<accession>A0A8I1GCV1</accession>
<dbReference type="AlphaFoldDB" id="A0A8I1GCV1"/>